<evidence type="ECO:0000313" key="5">
    <source>
        <dbReference type="EMBL" id="MBO1305858.1"/>
    </source>
</evidence>
<dbReference type="PANTHER" id="PTHR38445:SF7">
    <property type="entry name" value="GNTR-FAMILY TRANSCRIPTIONAL REGULATOR"/>
    <property type="match status" value="1"/>
</dbReference>
<dbReference type="Proteomes" id="UP000664601">
    <property type="component" value="Unassembled WGS sequence"/>
</dbReference>
<evidence type="ECO:0000256" key="1">
    <source>
        <dbReference type="ARBA" id="ARBA00023015"/>
    </source>
</evidence>
<dbReference type="EMBL" id="JAFREM010000011">
    <property type="protein sequence ID" value="MBO1305858.1"/>
    <property type="molecule type" value="Genomic_DNA"/>
</dbReference>
<organism evidence="5 6">
    <name type="scientific">Candidatus Enterococcus moelleringii</name>
    <dbReference type="NCBI Taxonomy" id="2815325"/>
    <lineage>
        <taxon>Bacteria</taxon>
        <taxon>Bacillati</taxon>
        <taxon>Bacillota</taxon>
        <taxon>Bacilli</taxon>
        <taxon>Lactobacillales</taxon>
        <taxon>Enterococcaceae</taxon>
        <taxon>Enterococcus</taxon>
    </lineage>
</organism>
<evidence type="ECO:0000256" key="2">
    <source>
        <dbReference type="ARBA" id="ARBA00023125"/>
    </source>
</evidence>
<dbReference type="CDD" id="cd07377">
    <property type="entry name" value="WHTH_GntR"/>
    <property type="match status" value="1"/>
</dbReference>
<dbReference type="SUPFAM" id="SSF46785">
    <property type="entry name" value="Winged helix' DNA-binding domain"/>
    <property type="match status" value="1"/>
</dbReference>
<keyword evidence="2" id="KW-0238">DNA-binding</keyword>
<sequence>MKLIIQHSSMTPIYEQLVEQIKAAIIQGTLKENDPLPSVRSLAKELKISALTVKKAYDALDQEGMIATVHGKGSFVRAINPTLKREEQLKATQEELEVIVNKARLAGISDEDLQELFTIVLEES</sequence>
<keyword evidence="1" id="KW-0805">Transcription regulation</keyword>
<feature type="domain" description="HTH gntR-type" evidence="4">
    <location>
        <begin position="11"/>
        <end position="79"/>
    </location>
</feature>
<comment type="caution">
    <text evidence="5">The sequence shown here is derived from an EMBL/GenBank/DDBJ whole genome shotgun (WGS) entry which is preliminary data.</text>
</comment>
<dbReference type="Pfam" id="PF00392">
    <property type="entry name" value="GntR"/>
    <property type="match status" value="1"/>
</dbReference>
<keyword evidence="3" id="KW-0804">Transcription</keyword>
<evidence type="ECO:0000259" key="4">
    <source>
        <dbReference type="PROSITE" id="PS50949"/>
    </source>
</evidence>
<evidence type="ECO:0000256" key="3">
    <source>
        <dbReference type="ARBA" id="ARBA00023163"/>
    </source>
</evidence>
<dbReference type="Gene3D" id="1.10.10.10">
    <property type="entry name" value="Winged helix-like DNA-binding domain superfamily/Winged helix DNA-binding domain"/>
    <property type="match status" value="1"/>
</dbReference>
<dbReference type="InterPro" id="IPR036390">
    <property type="entry name" value="WH_DNA-bd_sf"/>
</dbReference>
<protein>
    <submittedName>
        <fullName evidence="5">GntR family transcriptional regulator</fullName>
    </submittedName>
</protein>
<dbReference type="PROSITE" id="PS50949">
    <property type="entry name" value="HTH_GNTR"/>
    <property type="match status" value="1"/>
</dbReference>
<dbReference type="PANTHER" id="PTHR38445">
    <property type="entry name" value="HTH-TYPE TRANSCRIPTIONAL REPRESSOR YTRA"/>
    <property type="match status" value="1"/>
</dbReference>
<proteinExistence type="predicted"/>
<keyword evidence="6" id="KW-1185">Reference proteome</keyword>
<dbReference type="InterPro" id="IPR036388">
    <property type="entry name" value="WH-like_DNA-bd_sf"/>
</dbReference>
<accession>A0ABS3L8B2</accession>
<dbReference type="PRINTS" id="PR00035">
    <property type="entry name" value="HTHGNTR"/>
</dbReference>
<gene>
    <name evidence="5" type="ORF">JZO70_06790</name>
</gene>
<name>A0ABS3L8B2_9ENTE</name>
<reference evidence="5 6" key="1">
    <citation type="submission" date="2021-03" db="EMBL/GenBank/DDBJ databases">
        <title>Enterococcal diversity collection.</title>
        <authorList>
            <person name="Gilmore M.S."/>
            <person name="Schwartzman J."/>
            <person name="Van Tyne D."/>
            <person name="Martin M."/>
            <person name="Earl A.M."/>
            <person name="Manson A.L."/>
            <person name="Straub T."/>
            <person name="Salamzade R."/>
            <person name="Saavedra J."/>
            <person name="Lebreton F."/>
            <person name="Prichula J."/>
            <person name="Schaufler K."/>
            <person name="Gaca A."/>
            <person name="Sgardioli B."/>
            <person name="Wagenaar J."/>
            <person name="Strong T."/>
        </authorList>
    </citation>
    <scope>NUCLEOTIDE SEQUENCE [LARGE SCALE GENOMIC DNA]</scope>
    <source>
        <strain evidence="5 6">669A</strain>
    </source>
</reference>
<evidence type="ECO:0000313" key="6">
    <source>
        <dbReference type="Proteomes" id="UP000664601"/>
    </source>
</evidence>
<dbReference type="InterPro" id="IPR000524">
    <property type="entry name" value="Tscrpt_reg_HTH_GntR"/>
</dbReference>
<dbReference type="RefSeq" id="WP_207672785.1">
    <property type="nucleotide sequence ID" value="NZ_JAFREM010000011.1"/>
</dbReference>
<dbReference type="SMART" id="SM00345">
    <property type="entry name" value="HTH_GNTR"/>
    <property type="match status" value="1"/>
</dbReference>